<protein>
    <submittedName>
        <fullName evidence="1">Uncharacterized protein</fullName>
    </submittedName>
</protein>
<evidence type="ECO:0000313" key="1">
    <source>
        <dbReference type="EMBL" id="GAG39189.1"/>
    </source>
</evidence>
<feature type="non-terminal residue" evidence="1">
    <location>
        <position position="161"/>
    </location>
</feature>
<sequence>MSLQNFFLVPVDGYIIKVQGSTPKGGQARFKVQGGDLEKGGLTSLYFCLLTRKCETNFTWWDLMRIFNNFNKLKFNQINLVDIDETVLFKKEKLADGSEASKLETSLIDDFCQKYFTDKNFLNEGLKISVFNATYYPGLAKNCGRLLKNIGGDIISSKDAV</sequence>
<name>X0X7I1_9ZZZZ</name>
<comment type="caution">
    <text evidence="1">The sequence shown here is derived from an EMBL/GenBank/DDBJ whole genome shotgun (WGS) entry which is preliminary data.</text>
</comment>
<dbReference type="EMBL" id="BARS01047361">
    <property type="protein sequence ID" value="GAG39189.1"/>
    <property type="molecule type" value="Genomic_DNA"/>
</dbReference>
<reference evidence="1" key="1">
    <citation type="journal article" date="2014" name="Front. Microbiol.">
        <title>High frequency of phylogenetically diverse reductive dehalogenase-homologous genes in deep subseafloor sedimentary metagenomes.</title>
        <authorList>
            <person name="Kawai M."/>
            <person name="Futagami T."/>
            <person name="Toyoda A."/>
            <person name="Takaki Y."/>
            <person name="Nishi S."/>
            <person name="Hori S."/>
            <person name="Arai W."/>
            <person name="Tsubouchi T."/>
            <person name="Morono Y."/>
            <person name="Uchiyama I."/>
            <person name="Ito T."/>
            <person name="Fujiyama A."/>
            <person name="Inagaki F."/>
            <person name="Takami H."/>
        </authorList>
    </citation>
    <scope>NUCLEOTIDE SEQUENCE</scope>
    <source>
        <strain evidence="1">Expedition CK06-06</strain>
    </source>
</reference>
<accession>X0X7I1</accession>
<proteinExistence type="predicted"/>
<organism evidence="1">
    <name type="scientific">marine sediment metagenome</name>
    <dbReference type="NCBI Taxonomy" id="412755"/>
    <lineage>
        <taxon>unclassified sequences</taxon>
        <taxon>metagenomes</taxon>
        <taxon>ecological metagenomes</taxon>
    </lineage>
</organism>
<gene>
    <name evidence="1" type="ORF">S01H1_71152</name>
</gene>
<dbReference type="AlphaFoldDB" id="X0X7I1"/>